<comment type="subcellular location">
    <subcellularLocation>
        <location evidence="1 8">Periplasm</location>
    </subcellularLocation>
</comment>
<keyword evidence="7" id="KW-0393">Immunoglobulin domain</keyword>
<feature type="signal peptide" evidence="9">
    <location>
        <begin position="1"/>
        <end position="25"/>
    </location>
</feature>
<evidence type="ECO:0000256" key="3">
    <source>
        <dbReference type="ARBA" id="ARBA00022558"/>
    </source>
</evidence>
<feature type="domain" description="Pili assembly chaperone C-terminal" evidence="11">
    <location>
        <begin position="181"/>
        <end position="243"/>
    </location>
</feature>
<dbReference type="EMBL" id="QRBF01000003">
    <property type="protein sequence ID" value="RDS84385.1"/>
    <property type="molecule type" value="Genomic_DNA"/>
</dbReference>
<keyword evidence="3" id="KW-1029">Fimbrium biogenesis</keyword>
<feature type="chain" id="PRO_5016836462" evidence="9">
    <location>
        <begin position="26"/>
        <end position="253"/>
    </location>
</feature>
<evidence type="ECO:0000256" key="1">
    <source>
        <dbReference type="ARBA" id="ARBA00004418"/>
    </source>
</evidence>
<dbReference type="GO" id="GO:0030288">
    <property type="term" value="C:outer membrane-bounded periplasmic space"/>
    <property type="evidence" value="ECO:0007669"/>
    <property type="project" value="InterPro"/>
</dbReference>
<protein>
    <submittedName>
        <fullName evidence="12">Phytochrome sensor protein</fullName>
    </submittedName>
</protein>
<evidence type="ECO:0000256" key="6">
    <source>
        <dbReference type="ARBA" id="ARBA00023186"/>
    </source>
</evidence>
<reference evidence="12 13" key="1">
    <citation type="submission" date="2018-07" db="EMBL/GenBank/DDBJ databases">
        <title>Dyella monticola sp. nov. and Dyella psychrodurans sp. nov. isolated from monsoon evergreen broad-leaved forest soil of Dinghu Mountain, China.</title>
        <authorList>
            <person name="Gao Z."/>
            <person name="Qiu L."/>
        </authorList>
    </citation>
    <scope>NUCLEOTIDE SEQUENCE [LARGE SCALE GENOMIC DNA]</scope>
    <source>
        <strain evidence="12 13">4MSK11</strain>
    </source>
</reference>
<accession>A0A370X838</accession>
<dbReference type="InterPro" id="IPR016147">
    <property type="entry name" value="Pili_assmbl_chaperone_N"/>
</dbReference>
<gene>
    <name evidence="12" type="ORF">DWU99_10515</name>
</gene>
<dbReference type="PRINTS" id="PR00969">
    <property type="entry name" value="CHAPERONPILI"/>
</dbReference>
<evidence type="ECO:0000256" key="2">
    <source>
        <dbReference type="ARBA" id="ARBA00007399"/>
    </source>
</evidence>
<evidence type="ECO:0000256" key="5">
    <source>
        <dbReference type="ARBA" id="ARBA00022764"/>
    </source>
</evidence>
<evidence type="ECO:0000256" key="9">
    <source>
        <dbReference type="SAM" id="SignalP"/>
    </source>
</evidence>
<dbReference type="InterPro" id="IPR018046">
    <property type="entry name" value="Pili_assmbl_chaperone_CS"/>
</dbReference>
<dbReference type="AlphaFoldDB" id="A0A370X838"/>
<dbReference type="PROSITE" id="PS00635">
    <property type="entry name" value="PILI_CHAPERONE"/>
    <property type="match status" value="1"/>
</dbReference>
<evidence type="ECO:0000259" key="10">
    <source>
        <dbReference type="Pfam" id="PF00345"/>
    </source>
</evidence>
<dbReference type="InterPro" id="IPR036316">
    <property type="entry name" value="Pili_assmbl_chap_C_dom_sf"/>
</dbReference>
<evidence type="ECO:0000256" key="7">
    <source>
        <dbReference type="ARBA" id="ARBA00023319"/>
    </source>
</evidence>
<evidence type="ECO:0000313" key="13">
    <source>
        <dbReference type="Proteomes" id="UP000255334"/>
    </source>
</evidence>
<evidence type="ECO:0000256" key="8">
    <source>
        <dbReference type="RuleBase" id="RU003918"/>
    </source>
</evidence>
<dbReference type="PANTHER" id="PTHR30251:SF2">
    <property type="entry name" value="FIMBRIAL CHAPERONE YADV-RELATED"/>
    <property type="match status" value="1"/>
</dbReference>
<dbReference type="GO" id="GO:0071555">
    <property type="term" value="P:cell wall organization"/>
    <property type="evidence" value="ECO:0007669"/>
    <property type="project" value="InterPro"/>
</dbReference>
<keyword evidence="13" id="KW-1185">Reference proteome</keyword>
<dbReference type="SUPFAM" id="SSF49354">
    <property type="entry name" value="PapD-like"/>
    <property type="match status" value="1"/>
</dbReference>
<dbReference type="InterPro" id="IPR016148">
    <property type="entry name" value="Pili_assmbl_chaperone_C"/>
</dbReference>
<keyword evidence="5" id="KW-0574">Periplasm</keyword>
<organism evidence="12 13">
    <name type="scientific">Dyella psychrodurans</name>
    <dbReference type="NCBI Taxonomy" id="1927960"/>
    <lineage>
        <taxon>Bacteria</taxon>
        <taxon>Pseudomonadati</taxon>
        <taxon>Pseudomonadota</taxon>
        <taxon>Gammaproteobacteria</taxon>
        <taxon>Lysobacterales</taxon>
        <taxon>Rhodanobacteraceae</taxon>
        <taxon>Dyella</taxon>
    </lineage>
</organism>
<dbReference type="Proteomes" id="UP000255334">
    <property type="component" value="Unassembled WGS sequence"/>
</dbReference>
<sequence>MHHVRSLCALAACCLASMFTVPVQAGVVLDTTRVIYPAQEREITVKLTNQDEKSPLLVHAWIDDGNEKSTPDQLHVPFLLTPPVFRIDPGKGQALRVTYLKDNDKPLPTDKESVFWLNVLEIPPKPKAVNGQQPNTLQLAFRTRIKLFFRPKGLKGNAADAPGQLRWKLVTDGAEPALVAENPSVYHVSFESVSLVADGKDIKSDTPQMIAPGGTQRYPLKDFHPANGAKLEVHFSSISDYGQFVPHTATLTP</sequence>
<dbReference type="InterPro" id="IPR013783">
    <property type="entry name" value="Ig-like_fold"/>
</dbReference>
<keyword evidence="6 8" id="KW-0143">Chaperone</keyword>
<dbReference type="SUPFAM" id="SSF49584">
    <property type="entry name" value="Periplasmic chaperone C-domain"/>
    <property type="match status" value="1"/>
</dbReference>
<evidence type="ECO:0000259" key="11">
    <source>
        <dbReference type="Pfam" id="PF02753"/>
    </source>
</evidence>
<comment type="caution">
    <text evidence="12">The sequence shown here is derived from an EMBL/GenBank/DDBJ whole genome shotgun (WGS) entry which is preliminary data.</text>
</comment>
<comment type="similarity">
    <text evidence="2 8">Belongs to the periplasmic pilus chaperone family.</text>
</comment>
<dbReference type="FunFam" id="2.60.40.10:FF:000458">
    <property type="entry name" value="Molecular chaperone FimC"/>
    <property type="match status" value="1"/>
</dbReference>
<dbReference type="InterPro" id="IPR001829">
    <property type="entry name" value="Pili_assmbl_chaperone_bac"/>
</dbReference>
<proteinExistence type="inferred from homology"/>
<dbReference type="PANTHER" id="PTHR30251">
    <property type="entry name" value="PILUS ASSEMBLY CHAPERONE"/>
    <property type="match status" value="1"/>
</dbReference>
<dbReference type="Pfam" id="PF00345">
    <property type="entry name" value="PapD_N"/>
    <property type="match status" value="1"/>
</dbReference>
<keyword evidence="4 9" id="KW-0732">Signal</keyword>
<feature type="domain" description="Pili assembly chaperone N-terminal" evidence="10">
    <location>
        <begin position="26"/>
        <end position="155"/>
    </location>
</feature>
<name>A0A370X838_9GAMM</name>
<dbReference type="InterPro" id="IPR008962">
    <property type="entry name" value="PapD-like_sf"/>
</dbReference>
<dbReference type="OrthoDB" id="9131059at2"/>
<evidence type="ECO:0000313" key="12">
    <source>
        <dbReference type="EMBL" id="RDS84385.1"/>
    </source>
</evidence>
<dbReference type="InterPro" id="IPR050643">
    <property type="entry name" value="Periplasmic_pilus_chap"/>
</dbReference>
<evidence type="ECO:0000256" key="4">
    <source>
        <dbReference type="ARBA" id="ARBA00022729"/>
    </source>
</evidence>
<dbReference type="Pfam" id="PF02753">
    <property type="entry name" value="PapD_C"/>
    <property type="match status" value="1"/>
</dbReference>
<dbReference type="Gene3D" id="2.60.40.10">
    <property type="entry name" value="Immunoglobulins"/>
    <property type="match status" value="2"/>
</dbReference>